<dbReference type="PANTHER" id="PTHR11358:SF26">
    <property type="entry name" value="GUANIDINO ACID HYDROLASE, MITOCHONDRIAL"/>
    <property type="match status" value="1"/>
</dbReference>
<dbReference type="SUPFAM" id="SSF52768">
    <property type="entry name" value="Arginase/deacetylase"/>
    <property type="match status" value="1"/>
</dbReference>
<evidence type="ECO:0000256" key="1">
    <source>
        <dbReference type="ARBA" id="ARBA00009227"/>
    </source>
</evidence>
<sequence>MVQKSIDHAFTASDLTSAASDPTYAGALSFMRRRFTKDLTGVDTAIWGIPFDAATSNRPGARFGPQAIRRASAIFDNDPQYPWEFDLFSRMPVADYGDCRLDYGNHWETPATIEREASHLLNNVNFLLTLGGDHFITWPLLKAHVAKHGPLALIQFDAHQDTWFDDDKRIDHGSFVGRAVHEGLIDPARSIQIGIRTHAPEDCGIRILFGHELEEMTAAQVAERIIAHVGPHPAYLTFDIDCLDPAFAPGTGTPVAGGPSSAKVLSILQRLSPLDLCGADVVEVAPAYDHADITAIAGATIAMYMLGLRAKRLRAR</sequence>
<comment type="caution">
    <text evidence="5">The sequence shown here is derived from an EMBL/GenBank/DDBJ whole genome shotgun (WGS) entry which is preliminary data.</text>
</comment>
<gene>
    <name evidence="5" type="ORF">QO005_000363</name>
</gene>
<keyword evidence="2" id="KW-0479">Metal-binding</keyword>
<dbReference type="CDD" id="cd11592">
    <property type="entry name" value="Agmatinase_PAH"/>
    <property type="match status" value="1"/>
</dbReference>
<evidence type="ECO:0000256" key="3">
    <source>
        <dbReference type="ARBA" id="ARBA00022801"/>
    </source>
</evidence>
<dbReference type="NCBIfam" id="NF002564">
    <property type="entry name" value="PRK02190.1"/>
    <property type="match status" value="1"/>
</dbReference>
<evidence type="ECO:0000256" key="4">
    <source>
        <dbReference type="RuleBase" id="RU003684"/>
    </source>
</evidence>
<dbReference type="EC" id="3.5.3.11" evidence="5"/>
<evidence type="ECO:0000256" key="2">
    <source>
        <dbReference type="ARBA" id="ARBA00022723"/>
    </source>
</evidence>
<name>A0ABU0I753_9HYPH</name>
<organism evidence="5 6">
    <name type="scientific">Rhizobium paknamense</name>
    <dbReference type="NCBI Taxonomy" id="1206817"/>
    <lineage>
        <taxon>Bacteria</taxon>
        <taxon>Pseudomonadati</taxon>
        <taxon>Pseudomonadota</taxon>
        <taxon>Alphaproteobacteria</taxon>
        <taxon>Hyphomicrobiales</taxon>
        <taxon>Rhizobiaceae</taxon>
        <taxon>Rhizobium/Agrobacterium group</taxon>
        <taxon>Rhizobium</taxon>
    </lineage>
</organism>
<dbReference type="GO" id="GO:0008783">
    <property type="term" value="F:agmatinase activity"/>
    <property type="evidence" value="ECO:0007669"/>
    <property type="project" value="UniProtKB-EC"/>
</dbReference>
<dbReference type="InterPro" id="IPR023696">
    <property type="entry name" value="Ureohydrolase_dom_sf"/>
</dbReference>
<dbReference type="Proteomes" id="UP001235269">
    <property type="component" value="Unassembled WGS sequence"/>
</dbReference>
<accession>A0ABU0I753</accession>
<dbReference type="PROSITE" id="PS51409">
    <property type="entry name" value="ARGINASE_2"/>
    <property type="match status" value="1"/>
</dbReference>
<comment type="similarity">
    <text evidence="1">Belongs to the arginase family. Agmatinase subfamily.</text>
</comment>
<evidence type="ECO:0000313" key="5">
    <source>
        <dbReference type="EMBL" id="MDQ0454048.1"/>
    </source>
</evidence>
<dbReference type="PANTHER" id="PTHR11358">
    <property type="entry name" value="ARGINASE/AGMATINASE"/>
    <property type="match status" value="1"/>
</dbReference>
<dbReference type="NCBIfam" id="TIGR01230">
    <property type="entry name" value="agmatinase"/>
    <property type="match status" value="1"/>
</dbReference>
<protein>
    <submittedName>
        <fullName evidence="5">Agmatinase</fullName>
        <ecNumber evidence="5">3.5.3.11</ecNumber>
    </submittedName>
</protein>
<dbReference type="RefSeq" id="WP_307156261.1">
    <property type="nucleotide sequence ID" value="NZ_JAUSWH010000001.1"/>
</dbReference>
<reference evidence="5 6" key="1">
    <citation type="submission" date="2023-07" db="EMBL/GenBank/DDBJ databases">
        <title>Genomic Encyclopedia of Type Strains, Phase IV (KMG-IV): sequencing the most valuable type-strain genomes for metagenomic binning, comparative biology and taxonomic classification.</title>
        <authorList>
            <person name="Goeker M."/>
        </authorList>
    </citation>
    <scope>NUCLEOTIDE SEQUENCE [LARGE SCALE GENOMIC DNA]</scope>
    <source>
        <strain evidence="5 6">DSM 100301</strain>
    </source>
</reference>
<dbReference type="InterPro" id="IPR005925">
    <property type="entry name" value="Agmatinase-rel"/>
</dbReference>
<dbReference type="Pfam" id="PF00491">
    <property type="entry name" value="Arginase"/>
    <property type="match status" value="1"/>
</dbReference>
<dbReference type="InterPro" id="IPR006035">
    <property type="entry name" value="Ureohydrolase"/>
</dbReference>
<dbReference type="EMBL" id="JAUSWH010000001">
    <property type="protein sequence ID" value="MDQ0454048.1"/>
    <property type="molecule type" value="Genomic_DNA"/>
</dbReference>
<keyword evidence="3 4" id="KW-0378">Hydrolase</keyword>
<dbReference type="InterPro" id="IPR020855">
    <property type="entry name" value="Ureohydrolase_Mn_BS"/>
</dbReference>
<proteinExistence type="inferred from homology"/>
<dbReference type="Gene3D" id="3.40.800.10">
    <property type="entry name" value="Ureohydrolase domain"/>
    <property type="match status" value="1"/>
</dbReference>
<dbReference type="PIRSF" id="PIRSF036979">
    <property type="entry name" value="Arginase"/>
    <property type="match status" value="1"/>
</dbReference>
<dbReference type="PROSITE" id="PS01053">
    <property type="entry name" value="ARGINASE_1"/>
    <property type="match status" value="1"/>
</dbReference>
<keyword evidence="6" id="KW-1185">Reference proteome</keyword>
<evidence type="ECO:0000313" key="6">
    <source>
        <dbReference type="Proteomes" id="UP001235269"/>
    </source>
</evidence>